<reference evidence="2 3" key="1">
    <citation type="submission" date="2024-10" db="EMBL/GenBank/DDBJ databases">
        <title>The Natural Products Discovery Center: Release of the First 8490 Sequenced Strains for Exploring Actinobacteria Biosynthetic Diversity.</title>
        <authorList>
            <person name="Kalkreuter E."/>
            <person name="Kautsar S.A."/>
            <person name="Yang D."/>
            <person name="Bader C.D."/>
            <person name="Teijaro C.N."/>
            <person name="Fluegel L."/>
            <person name="Davis C.M."/>
            <person name="Simpson J.R."/>
            <person name="Lauterbach L."/>
            <person name="Steele A.D."/>
            <person name="Gui C."/>
            <person name="Meng S."/>
            <person name="Li G."/>
            <person name="Viehrig K."/>
            <person name="Ye F."/>
            <person name="Su P."/>
            <person name="Kiefer A.F."/>
            <person name="Nichols A."/>
            <person name="Cepeda A.J."/>
            <person name="Yan W."/>
            <person name="Fan B."/>
            <person name="Jiang Y."/>
            <person name="Adhikari A."/>
            <person name="Zheng C.-J."/>
            <person name="Schuster L."/>
            <person name="Cowan T.M."/>
            <person name="Smanski M.J."/>
            <person name="Chevrette M.G."/>
            <person name="De Carvalho L.P.S."/>
            <person name="Shen B."/>
        </authorList>
    </citation>
    <scope>NUCLEOTIDE SEQUENCE [LARGE SCALE GENOMIC DNA]</scope>
    <source>
        <strain evidence="2 3">NPDC019626</strain>
    </source>
</reference>
<evidence type="ECO:0000313" key="3">
    <source>
        <dbReference type="Proteomes" id="UP001611450"/>
    </source>
</evidence>
<organism evidence="2 3">
    <name type="scientific">Nocardia beijingensis</name>
    <dbReference type="NCBI Taxonomy" id="95162"/>
    <lineage>
        <taxon>Bacteria</taxon>
        <taxon>Bacillati</taxon>
        <taxon>Actinomycetota</taxon>
        <taxon>Actinomycetes</taxon>
        <taxon>Mycobacteriales</taxon>
        <taxon>Nocardiaceae</taxon>
        <taxon>Nocardia</taxon>
    </lineage>
</organism>
<keyword evidence="1" id="KW-0812">Transmembrane</keyword>
<name>A0ABW7W9P4_9NOCA</name>
<protein>
    <recommendedName>
        <fullName evidence="4">Prepilin-type N-terminal cleavage/methylation domain-containing protein</fullName>
    </recommendedName>
</protein>
<evidence type="ECO:0008006" key="4">
    <source>
        <dbReference type="Google" id="ProtNLM"/>
    </source>
</evidence>
<evidence type="ECO:0000256" key="1">
    <source>
        <dbReference type="SAM" id="Phobius"/>
    </source>
</evidence>
<dbReference type="Proteomes" id="UP001611450">
    <property type="component" value="Unassembled WGS sequence"/>
</dbReference>
<gene>
    <name evidence="2" type="ORF">ACH47G_04420</name>
</gene>
<dbReference type="EMBL" id="JBIRXV010000001">
    <property type="protein sequence ID" value="MFI2319712.1"/>
    <property type="molecule type" value="Genomic_DNA"/>
</dbReference>
<sequence length="90" mass="9458">MRADVLAEQRPKWERAGVGRASASASVGRPDTVGSGPSIVSRVLGAELTVFEFLVVLSAAGLVVGGIRLTSARLVRLVTRRVNADGRTSR</sequence>
<accession>A0ABW7W9P4</accession>
<evidence type="ECO:0000313" key="2">
    <source>
        <dbReference type="EMBL" id="MFI2319712.1"/>
    </source>
</evidence>
<proteinExistence type="predicted"/>
<keyword evidence="3" id="KW-1185">Reference proteome</keyword>
<keyword evidence="1" id="KW-0472">Membrane</keyword>
<dbReference type="RefSeq" id="WP_396945578.1">
    <property type="nucleotide sequence ID" value="NZ_JBIRXV010000001.1"/>
</dbReference>
<feature type="transmembrane region" description="Helical" evidence="1">
    <location>
        <begin position="50"/>
        <end position="71"/>
    </location>
</feature>
<comment type="caution">
    <text evidence="2">The sequence shown here is derived from an EMBL/GenBank/DDBJ whole genome shotgun (WGS) entry which is preliminary data.</text>
</comment>
<keyword evidence="1" id="KW-1133">Transmembrane helix</keyword>